<evidence type="ECO:0000256" key="2">
    <source>
        <dbReference type="ARBA" id="ARBA00022658"/>
    </source>
</evidence>
<evidence type="ECO:0000259" key="7">
    <source>
        <dbReference type="PROSITE" id="PS50219"/>
    </source>
</evidence>
<feature type="compositionally biased region" description="Pro residues" evidence="3">
    <location>
        <begin position="220"/>
        <end position="231"/>
    </location>
</feature>
<dbReference type="InterPro" id="IPR011993">
    <property type="entry name" value="PH-like_dom_sf"/>
</dbReference>
<dbReference type="PANTHER" id="PTHR46572:SF2">
    <property type="entry name" value="RHO1 GDP-GTP EXCHANGE PROTEIN 1-RELATED"/>
    <property type="match status" value="1"/>
</dbReference>
<dbReference type="PROSITE" id="PS50010">
    <property type="entry name" value="DH_2"/>
    <property type="match status" value="1"/>
</dbReference>
<dbReference type="SUPFAM" id="SSF50729">
    <property type="entry name" value="PH domain-like"/>
    <property type="match status" value="1"/>
</dbReference>
<dbReference type="PANTHER" id="PTHR46572">
    <property type="entry name" value="RHO1 GDP-GTP EXCHANGE PROTEIN 1-RELATED"/>
    <property type="match status" value="1"/>
</dbReference>
<evidence type="ECO:0000256" key="1">
    <source>
        <dbReference type="ARBA" id="ARBA00022553"/>
    </source>
</evidence>
<sequence>MSDTSNLHRRPGVPQRDAAFSSIFGSAPPGRGPGGQQGSPPLGSGDGGRGNGPPYPQSLQPGGPGPSGPGQPYGSYGGAPKLGQPVPRMRQGQSPQGHQGQQIPGQHPSHRVPLQQPPQPPQQFQSLPSPRQGQMGPQGYPGSTGPQGPQGPQGPPRHMSPAPVAVGYPGQGQSPGPGPVPSPQGYPPVPGSRGPSSTPPPQGPQGPQSRPNSQPQGQPGYPPGPPGPSGPLGPQGQGYPRSVPRRPPSQNRLNKVPSNGPINGPMNSMNGQPSPSLQSSSFAPPIRPFTTGPQRPYSPQPTSTSHHHLPSGHPSQEGRSMSMTAASVAPGGYGAPNGSSRAMDRHNNMTMSGRVIPQRQGNEVMPHHNNPNAPPQSRSSSTSLLSSFKSATQRSVNRTSSGSESNGSKAQAQRSTSTSSSKTLDKSNYSTILTTSRKVPLVYPALLSKVAEVFRQRIVLGDRIKNELTYKNAFTGTEAVDLITYIIKTPDRNLALLLGRALDAQKFFHDVTYDHRLRDTSNEVYQFNEIVVDKDHAATGGSTPHLPSSSSSSMMTMTPAQSTGTVNTLTTISSTTTTTTNAGTVNRNNSGPNLQQQTAVVPVNGVFTLLAECYSPTCTRDQLCYSIACPRRLEQQARLNMKPQPGLKRAESRLSLHGDDEKEQKLWIHTVSEDVVNSVSDKEKKRQEVICEVIYTERDFVKDLEYLRDFWIKPLRSSNIIPEARRERFIKAVFSCVMEVHAVNIKLAEALTKRQQVAPVVRQLGDIFLEHVPKFEPFIRYGAQQLTGKYEFEREKSSNSAFAKFVDETERLKESRKLELNGYLTKPTTRLARYPLLLEAVLKHTEEDNPDHKNLPEAIKLVREFLTKVNIETGKAENRFNLMQLGQQLVFRPGEYVDMKLSDPNRQIVFKGNLKKRNQDKENQGDVQVYLFDNTLLFVRVKIVNKREQLKVHRKPIPLELLVLAESEEITSKSLAKRPTNLIPKTPSKTELSQNRFPITFQHLGRRGYELTLYSTTFIGRKKWVEHIEHQREILAEKGDIFSRRTLRDRFFSGNNRVNCLTPLDGGRKILYGTDNGIWMSDVKVTPAGPTTTQPVKVITLSNVTQIDVLEEYMTVLALSDKSLYSWPLDCLDTPDPVANSRRSKKVMGHINFYKVGICLGRILVCTVKSSSMTSTVRVMEPFDPQPRGKRQPAFSKLLKGQSEGLKLFKEFYIPSEALSISFLKRKLCVGCAKGFEIVDLKTLETQSLLDPADTSLDFVIRKEALKPIAIYPIGRNFLLNYSDFSFFVNCNGWRAMPEWMVHWEGVPQHFAFSYPYVIAFEPNFIEIRHVDSGDLVRVVVGENIRFLHESTREIIYVQEDENGNDEVLTLDFWEKTNNVSGGPGHTNTTTTTTTTINEHEEDEQSRTGPSH</sequence>
<feature type="domain" description="PH" evidence="4">
    <location>
        <begin position="907"/>
        <end position="1033"/>
    </location>
</feature>
<dbReference type="InterPro" id="IPR052233">
    <property type="entry name" value="Rho-type_GEFs"/>
</dbReference>
<dbReference type="GO" id="GO:0035556">
    <property type="term" value="P:intracellular signal transduction"/>
    <property type="evidence" value="ECO:0007669"/>
    <property type="project" value="InterPro"/>
</dbReference>
<dbReference type="SMART" id="SM00049">
    <property type="entry name" value="DEP"/>
    <property type="match status" value="1"/>
</dbReference>
<feature type="compositionally biased region" description="Low complexity" evidence="3">
    <location>
        <begin position="408"/>
        <end position="422"/>
    </location>
</feature>
<dbReference type="Gene3D" id="1.20.900.10">
    <property type="entry name" value="Dbl homology (DH) domain"/>
    <property type="match status" value="1"/>
</dbReference>
<dbReference type="InterPro" id="IPR000219">
    <property type="entry name" value="DH_dom"/>
</dbReference>
<protein>
    <submittedName>
        <fullName evidence="8">ARAD1C21076p</fullName>
    </submittedName>
</protein>
<dbReference type="CDD" id="cd00160">
    <property type="entry name" value="RhoGEF"/>
    <property type="match status" value="1"/>
</dbReference>
<feature type="compositionally biased region" description="Low complexity" evidence="3">
    <location>
        <begin position="205"/>
        <end position="219"/>
    </location>
</feature>
<gene>
    <name evidence="8" type="ORF">GNLVRS02_ARAD1C21076g</name>
</gene>
<accession>A0A060T202</accession>
<dbReference type="InterPro" id="IPR001180">
    <property type="entry name" value="CNH_dom"/>
</dbReference>
<feature type="compositionally biased region" description="Pro residues" evidence="3">
    <location>
        <begin position="176"/>
        <end position="190"/>
    </location>
</feature>
<dbReference type="PROSITE" id="PS50186">
    <property type="entry name" value="DEP"/>
    <property type="match status" value="1"/>
</dbReference>
<dbReference type="PhylomeDB" id="A0A060T202"/>
<feature type="domain" description="CNH" evidence="7">
    <location>
        <begin position="1055"/>
        <end position="1355"/>
    </location>
</feature>
<keyword evidence="1" id="KW-0597">Phosphoprotein</keyword>
<dbReference type="EMBL" id="HG937693">
    <property type="protein sequence ID" value="CDP34814.1"/>
    <property type="molecule type" value="Genomic_DNA"/>
</dbReference>
<feature type="compositionally biased region" description="Low complexity" evidence="3">
    <location>
        <begin position="1387"/>
        <end position="1396"/>
    </location>
</feature>
<dbReference type="InterPro" id="IPR000591">
    <property type="entry name" value="DEP_dom"/>
</dbReference>
<dbReference type="InterPro" id="IPR041675">
    <property type="entry name" value="PH_5"/>
</dbReference>
<feature type="region of interest" description="Disordered" evidence="3">
    <location>
        <begin position="538"/>
        <end position="560"/>
    </location>
</feature>
<dbReference type="Pfam" id="PF15405">
    <property type="entry name" value="PH_5"/>
    <property type="match status" value="1"/>
</dbReference>
<feature type="compositionally biased region" description="Low complexity" evidence="3">
    <location>
        <begin position="542"/>
        <end position="560"/>
    </location>
</feature>
<dbReference type="Pfam" id="PF00780">
    <property type="entry name" value="CNH"/>
    <property type="match status" value="1"/>
</dbReference>
<dbReference type="PROSITE" id="PS50003">
    <property type="entry name" value="PH_DOMAIN"/>
    <property type="match status" value="1"/>
</dbReference>
<evidence type="ECO:0000256" key="3">
    <source>
        <dbReference type="SAM" id="MobiDB-lite"/>
    </source>
</evidence>
<dbReference type="Gene3D" id="2.30.29.30">
    <property type="entry name" value="Pleckstrin-homology domain (PH domain)/Phosphotyrosine-binding domain (PTB)"/>
    <property type="match status" value="1"/>
</dbReference>
<proteinExistence type="predicted"/>
<dbReference type="InterPro" id="IPR036390">
    <property type="entry name" value="WH_DNA-bd_sf"/>
</dbReference>
<dbReference type="InterPro" id="IPR035899">
    <property type="entry name" value="DBL_dom_sf"/>
</dbReference>
<evidence type="ECO:0000313" key="8">
    <source>
        <dbReference type="EMBL" id="CDP34814.1"/>
    </source>
</evidence>
<dbReference type="SUPFAM" id="SSF48065">
    <property type="entry name" value="DBL homology domain (DH-domain)"/>
    <property type="match status" value="1"/>
</dbReference>
<dbReference type="GO" id="GO:0005085">
    <property type="term" value="F:guanyl-nucleotide exchange factor activity"/>
    <property type="evidence" value="ECO:0007669"/>
    <property type="project" value="UniProtKB-KW"/>
</dbReference>
<evidence type="ECO:0000259" key="5">
    <source>
        <dbReference type="PROSITE" id="PS50010"/>
    </source>
</evidence>
<feature type="compositionally biased region" description="Polar residues" evidence="3">
    <location>
        <begin position="313"/>
        <end position="325"/>
    </location>
</feature>
<dbReference type="InterPro" id="IPR036388">
    <property type="entry name" value="WH-like_DNA-bd_sf"/>
</dbReference>
<dbReference type="CDD" id="cd04435">
    <property type="entry name" value="DEP_fRom2"/>
    <property type="match status" value="1"/>
</dbReference>
<keyword evidence="2" id="KW-0344">Guanine-nucleotide releasing factor</keyword>
<organism evidence="8">
    <name type="scientific">Blastobotrys adeninivorans</name>
    <name type="common">Yeast</name>
    <name type="synonym">Arxula adeninivorans</name>
    <dbReference type="NCBI Taxonomy" id="409370"/>
    <lineage>
        <taxon>Eukaryota</taxon>
        <taxon>Fungi</taxon>
        <taxon>Dikarya</taxon>
        <taxon>Ascomycota</taxon>
        <taxon>Saccharomycotina</taxon>
        <taxon>Dipodascomycetes</taxon>
        <taxon>Dipodascales</taxon>
        <taxon>Trichomonascaceae</taxon>
        <taxon>Blastobotrys</taxon>
    </lineage>
</organism>
<feature type="domain" description="DEP" evidence="6">
    <location>
        <begin position="454"/>
        <end position="529"/>
    </location>
</feature>
<feature type="compositionally biased region" description="Polar residues" evidence="3">
    <location>
        <begin position="248"/>
        <end position="282"/>
    </location>
</feature>
<evidence type="ECO:0000259" key="4">
    <source>
        <dbReference type="PROSITE" id="PS50003"/>
    </source>
</evidence>
<reference evidence="8" key="1">
    <citation type="submission" date="2014-02" db="EMBL/GenBank/DDBJ databases">
        <authorList>
            <person name="Genoscope - CEA"/>
        </authorList>
    </citation>
    <scope>NUCLEOTIDE SEQUENCE</scope>
    <source>
        <strain evidence="8">LS3</strain>
    </source>
</reference>
<feature type="domain" description="DH" evidence="5">
    <location>
        <begin position="685"/>
        <end position="872"/>
    </location>
</feature>
<feature type="region of interest" description="Disordered" evidence="3">
    <location>
        <begin position="361"/>
        <end position="425"/>
    </location>
</feature>
<dbReference type="PROSITE" id="PS50219">
    <property type="entry name" value="CNH"/>
    <property type="match status" value="1"/>
</dbReference>
<feature type="region of interest" description="Disordered" evidence="3">
    <location>
        <begin position="1"/>
        <end position="345"/>
    </location>
</feature>
<dbReference type="Gene3D" id="1.10.10.10">
    <property type="entry name" value="Winged helix-like DNA-binding domain superfamily/Winged helix DNA-binding domain"/>
    <property type="match status" value="1"/>
</dbReference>
<feature type="region of interest" description="Disordered" evidence="3">
    <location>
        <begin position="1379"/>
        <end position="1412"/>
    </location>
</feature>
<dbReference type="InterPro" id="IPR001849">
    <property type="entry name" value="PH_domain"/>
</dbReference>
<feature type="compositionally biased region" description="Low complexity" evidence="3">
    <location>
        <begin position="122"/>
        <end position="147"/>
    </location>
</feature>
<feature type="compositionally biased region" description="Low complexity" evidence="3">
    <location>
        <begin position="91"/>
        <end position="107"/>
    </location>
</feature>
<evidence type="ECO:0000259" key="6">
    <source>
        <dbReference type="PROSITE" id="PS50186"/>
    </source>
</evidence>
<dbReference type="Pfam" id="PF00621">
    <property type="entry name" value="RhoGEF"/>
    <property type="match status" value="1"/>
</dbReference>
<dbReference type="SMART" id="SM00036">
    <property type="entry name" value="CNH"/>
    <property type="match status" value="1"/>
</dbReference>
<feature type="compositionally biased region" description="Polar residues" evidence="3">
    <location>
        <begin position="391"/>
        <end position="407"/>
    </location>
</feature>
<feature type="compositionally biased region" description="Low complexity" evidence="3">
    <location>
        <begin position="377"/>
        <end position="390"/>
    </location>
</feature>
<name>A0A060T202_BLAAD</name>
<dbReference type="SUPFAM" id="SSF46785">
    <property type="entry name" value="Winged helix' DNA-binding domain"/>
    <property type="match status" value="1"/>
</dbReference>
<dbReference type="Pfam" id="PF00610">
    <property type="entry name" value="DEP"/>
    <property type="match status" value="1"/>
</dbReference>
<dbReference type="SMART" id="SM00325">
    <property type="entry name" value="RhoGEF"/>
    <property type="match status" value="1"/>
</dbReference>
<reference evidence="8" key="2">
    <citation type="submission" date="2014-06" db="EMBL/GenBank/DDBJ databases">
        <title>The complete genome of Blastobotrys (Arxula) adeninivorans LS3 - a yeast of biotechnological interest.</title>
        <authorList>
            <person name="Kunze G."/>
            <person name="Gaillardin C."/>
            <person name="Czernicka M."/>
            <person name="Durrens P."/>
            <person name="Martin T."/>
            <person name="Boer E."/>
            <person name="Gabaldon T."/>
            <person name="Cruz J."/>
            <person name="Talla E."/>
            <person name="Marck C."/>
            <person name="Goffeau A."/>
            <person name="Barbe V."/>
            <person name="Baret P."/>
            <person name="Baronian K."/>
            <person name="Beier S."/>
            <person name="Bleykasten C."/>
            <person name="Bode R."/>
            <person name="Casaregola S."/>
            <person name="Despons L."/>
            <person name="Fairhead C."/>
            <person name="Giersberg M."/>
            <person name="Gierski P."/>
            <person name="Hahnel U."/>
            <person name="Hartmann A."/>
            <person name="Jankowska D."/>
            <person name="Jubin C."/>
            <person name="Jung P."/>
            <person name="Lafontaine I."/>
            <person name="Leh-Louis V."/>
            <person name="Lemaire M."/>
            <person name="Marcet-Houben M."/>
            <person name="Mascher M."/>
            <person name="Morel G."/>
            <person name="Richard G.-F."/>
            <person name="Riechen J."/>
            <person name="Sacerdot C."/>
            <person name="Sarkar A."/>
            <person name="Savel G."/>
            <person name="Schacherer J."/>
            <person name="Sherman D."/>
            <person name="Straub M.-L."/>
            <person name="Stein N."/>
            <person name="Thierry A."/>
            <person name="Trautwein-Schult A."/>
            <person name="Westhof E."/>
            <person name="Worch S."/>
            <person name="Dujon B."/>
            <person name="Souciet J.-L."/>
            <person name="Wincker P."/>
            <person name="Scholz U."/>
            <person name="Neuveglise N."/>
        </authorList>
    </citation>
    <scope>NUCLEOTIDE SEQUENCE</scope>
    <source>
        <strain evidence="8">LS3</strain>
    </source>
</reference>